<protein>
    <recommendedName>
        <fullName evidence="2">DUF1559 domain-containing protein</fullName>
    </recommendedName>
</protein>
<dbReference type="PANTHER" id="PTHR30093:SF2">
    <property type="entry name" value="TYPE II SECRETION SYSTEM PROTEIN H"/>
    <property type="match status" value="1"/>
</dbReference>
<evidence type="ECO:0000256" key="1">
    <source>
        <dbReference type="SAM" id="Phobius"/>
    </source>
</evidence>
<name>A0A7V8V3W3_9BACT</name>
<accession>A0A7V8V3W3</accession>
<dbReference type="PROSITE" id="PS00409">
    <property type="entry name" value="PROKAR_NTER_METHYL"/>
    <property type="match status" value="1"/>
</dbReference>
<dbReference type="InterPro" id="IPR045584">
    <property type="entry name" value="Pilin-like"/>
</dbReference>
<keyword evidence="1" id="KW-1133">Transmembrane helix</keyword>
<dbReference type="EMBL" id="JABRWO010000004">
    <property type="protein sequence ID" value="MBA2114475.1"/>
    <property type="molecule type" value="Genomic_DNA"/>
</dbReference>
<dbReference type="SUPFAM" id="SSF54523">
    <property type="entry name" value="Pili subunits"/>
    <property type="match status" value="1"/>
</dbReference>
<dbReference type="Pfam" id="PF07596">
    <property type="entry name" value="SBP_bac_10"/>
    <property type="match status" value="1"/>
</dbReference>
<dbReference type="InterPro" id="IPR012902">
    <property type="entry name" value="N_methyl_site"/>
</dbReference>
<dbReference type="NCBIfam" id="TIGR02532">
    <property type="entry name" value="IV_pilin_GFxxxE"/>
    <property type="match status" value="1"/>
</dbReference>
<sequence>MKTRHVNSRSGFTLVELLVVIAIIGVLIALLLPAVQQAREAARRMQCSNNLKQLGLALHNFESTYQKLPTGNHSLYNWKITILPFIEQSVVYDQLDFSVAWGRFDGRTFTGNPILYDVTVPGLVCPSSAMPDRNPAMTYSGTSPNWSQVHDYVGISGAYPDPQTRDSVCTQVNAVQTGTHCENGTFINFRGRKLAEMTDGTSNTFVIAEQSGQVDGIEKSANALGGWDGLRTNTVTTTSGTNVWNEDTPISQITYSSGYTQGTATFRYPINSSWMSGAPSGANSWFDVNTILNSYHPGGIEVLQGDGAVRFVSETANMEMLRRAFTLDDGLVTEEL</sequence>
<dbReference type="Pfam" id="PF07963">
    <property type="entry name" value="N_methyl"/>
    <property type="match status" value="1"/>
</dbReference>
<keyword evidence="1" id="KW-0812">Transmembrane</keyword>
<evidence type="ECO:0000313" key="3">
    <source>
        <dbReference type="EMBL" id="MBA2114475.1"/>
    </source>
</evidence>
<proteinExistence type="predicted"/>
<dbReference type="Proteomes" id="UP000551616">
    <property type="component" value="Unassembled WGS sequence"/>
</dbReference>
<feature type="domain" description="DUF1559" evidence="2">
    <location>
        <begin position="36"/>
        <end position="318"/>
    </location>
</feature>
<evidence type="ECO:0000259" key="2">
    <source>
        <dbReference type="Pfam" id="PF07596"/>
    </source>
</evidence>
<keyword evidence="1" id="KW-0472">Membrane</keyword>
<evidence type="ECO:0000313" key="4">
    <source>
        <dbReference type="Proteomes" id="UP000551616"/>
    </source>
</evidence>
<organism evidence="3 4">
    <name type="scientific">Bremerella alba</name>
    <dbReference type="NCBI Taxonomy" id="980252"/>
    <lineage>
        <taxon>Bacteria</taxon>
        <taxon>Pseudomonadati</taxon>
        <taxon>Planctomycetota</taxon>
        <taxon>Planctomycetia</taxon>
        <taxon>Pirellulales</taxon>
        <taxon>Pirellulaceae</taxon>
        <taxon>Bremerella</taxon>
    </lineage>
</organism>
<reference evidence="3 4" key="1">
    <citation type="submission" date="2020-05" db="EMBL/GenBank/DDBJ databases">
        <title>Bremerella alba sp. nov., a novel planctomycete isolated from the surface of the macroalga Fucus spiralis.</title>
        <authorList>
            <person name="Godinho O."/>
            <person name="Botelho R."/>
            <person name="Albuquerque L."/>
            <person name="Wiegand S."/>
            <person name="Da Costa M.S."/>
            <person name="Lobo-Da-Cunha A."/>
            <person name="Jogler C."/>
            <person name="Lage O.M."/>
        </authorList>
    </citation>
    <scope>NUCLEOTIDE SEQUENCE [LARGE SCALE GENOMIC DNA]</scope>
    <source>
        <strain evidence="3 4">FF15</strain>
    </source>
</reference>
<dbReference type="InterPro" id="IPR011453">
    <property type="entry name" value="DUF1559"/>
</dbReference>
<gene>
    <name evidence="3" type="ORF">HOV93_16410</name>
</gene>
<dbReference type="Gene3D" id="3.30.700.10">
    <property type="entry name" value="Glycoprotein, Type 4 Pilin"/>
    <property type="match status" value="1"/>
</dbReference>
<keyword evidence="4" id="KW-1185">Reference proteome</keyword>
<dbReference type="PANTHER" id="PTHR30093">
    <property type="entry name" value="GENERAL SECRETION PATHWAY PROTEIN G"/>
    <property type="match status" value="1"/>
</dbReference>
<comment type="caution">
    <text evidence="3">The sequence shown here is derived from an EMBL/GenBank/DDBJ whole genome shotgun (WGS) entry which is preliminary data.</text>
</comment>
<feature type="transmembrane region" description="Helical" evidence="1">
    <location>
        <begin position="12"/>
        <end position="35"/>
    </location>
</feature>
<dbReference type="RefSeq" id="WP_207395942.1">
    <property type="nucleotide sequence ID" value="NZ_JABRWO010000004.1"/>
</dbReference>
<dbReference type="AlphaFoldDB" id="A0A7V8V3W3"/>